<dbReference type="PANTHER" id="PTHR13038:SF14">
    <property type="entry name" value="AUTOPHAGY-RELATED PROTEIN 9B"/>
    <property type="match status" value="1"/>
</dbReference>
<evidence type="ECO:0000256" key="9">
    <source>
        <dbReference type="RuleBase" id="RU364027"/>
    </source>
</evidence>
<dbReference type="InParanoid" id="A0A803YA15"/>
<keyword evidence="3 9" id="KW-0813">Transport</keyword>
<keyword evidence="6 9" id="KW-0072">Autophagy</keyword>
<reference evidence="10" key="2">
    <citation type="submission" date="2025-08" db="UniProtKB">
        <authorList>
            <consortium name="Ensembl"/>
        </authorList>
    </citation>
    <scope>IDENTIFICATION</scope>
</reference>
<keyword evidence="11" id="KW-1185">Reference proteome</keyword>
<feature type="transmembrane region" description="Helical" evidence="9">
    <location>
        <begin position="62"/>
        <end position="80"/>
    </location>
</feature>
<dbReference type="GO" id="GO:0000422">
    <property type="term" value="P:autophagy of mitochondrion"/>
    <property type="evidence" value="ECO:0007669"/>
    <property type="project" value="TreeGrafter"/>
</dbReference>
<dbReference type="GO" id="GO:0061709">
    <property type="term" value="P:reticulophagy"/>
    <property type="evidence" value="ECO:0007669"/>
    <property type="project" value="TreeGrafter"/>
</dbReference>
<comment type="caution">
    <text evidence="9">Lacks conserved residue(s) required for the propagation of feature annotation.</text>
</comment>
<keyword evidence="4 9" id="KW-0812">Transmembrane</keyword>
<comment type="subcellular location">
    <subcellularLocation>
        <location evidence="1 9">Preautophagosomal structure membrane</location>
        <topology evidence="1 9">Multi-pass membrane protein</topology>
    </subcellularLocation>
</comment>
<dbReference type="Pfam" id="PF04109">
    <property type="entry name" value="ATG9"/>
    <property type="match status" value="1"/>
</dbReference>
<dbReference type="GO" id="GO:0034497">
    <property type="term" value="P:protein localization to phagophore assembly site"/>
    <property type="evidence" value="ECO:0007669"/>
    <property type="project" value="TreeGrafter"/>
</dbReference>
<protein>
    <recommendedName>
        <fullName evidence="9">Autophagy-related protein 9</fullName>
    </recommendedName>
</protein>
<dbReference type="GO" id="GO:0005776">
    <property type="term" value="C:autophagosome"/>
    <property type="evidence" value="ECO:0007669"/>
    <property type="project" value="TreeGrafter"/>
</dbReference>
<evidence type="ECO:0000256" key="3">
    <source>
        <dbReference type="ARBA" id="ARBA00022448"/>
    </source>
</evidence>
<keyword evidence="8 9" id="KW-0472">Membrane</keyword>
<name>A0A803YA15_MELGA</name>
<dbReference type="GO" id="GO:0034727">
    <property type="term" value="P:piecemeal microautophagy of the nucleus"/>
    <property type="evidence" value="ECO:0007669"/>
    <property type="project" value="TreeGrafter"/>
</dbReference>
<dbReference type="GO" id="GO:0034045">
    <property type="term" value="C:phagophore assembly site membrane"/>
    <property type="evidence" value="ECO:0007669"/>
    <property type="project" value="UniProtKB-SubCell"/>
</dbReference>
<evidence type="ECO:0000256" key="2">
    <source>
        <dbReference type="ARBA" id="ARBA00006185"/>
    </source>
</evidence>
<keyword evidence="5 9" id="KW-1133">Transmembrane helix</keyword>
<evidence type="ECO:0000256" key="6">
    <source>
        <dbReference type="ARBA" id="ARBA00023006"/>
    </source>
</evidence>
<accession>A0A803YA15</accession>
<dbReference type="GO" id="GO:0006869">
    <property type="term" value="P:lipid transport"/>
    <property type="evidence" value="ECO:0007669"/>
    <property type="project" value="UniProtKB-KW"/>
</dbReference>
<dbReference type="AlphaFoldDB" id="A0A803YA15"/>
<comment type="similarity">
    <text evidence="2 9">Belongs to the ATG9 family.</text>
</comment>
<dbReference type="Ensembl" id="ENSMGAT00000032264.1">
    <property type="protein sequence ID" value="ENSMGAP00000028612.1"/>
    <property type="gene ID" value="ENSMGAG00000019601.1"/>
</dbReference>
<comment type="function">
    <text evidence="9">Phospholipid scramblase involved in autophagy. Cycles between the preautophagosomal structure/phagophore assembly site (PAS) and the cytoplasmic vesicle pool and supplies membrane for the growing autophagosome. Lipid scramblase activity plays a key role in preautophagosomal structure/phagophore assembly by distributing the phospholipids that arrive through ATG2 from the cytoplasmic to the luminal leaflet of the bilayer, thereby driving autophagosomal membrane expansion.</text>
</comment>
<evidence type="ECO:0000256" key="7">
    <source>
        <dbReference type="ARBA" id="ARBA00023055"/>
    </source>
</evidence>
<dbReference type="PANTHER" id="PTHR13038">
    <property type="entry name" value="APG9 AUTOPHAGY 9"/>
    <property type="match status" value="1"/>
</dbReference>
<feature type="transmembrane region" description="Helical" evidence="9">
    <location>
        <begin position="115"/>
        <end position="134"/>
    </location>
</feature>
<evidence type="ECO:0000256" key="4">
    <source>
        <dbReference type="ARBA" id="ARBA00022692"/>
    </source>
</evidence>
<proteinExistence type="inferred from homology"/>
<organism evidence="10 11">
    <name type="scientific">Meleagris gallopavo</name>
    <name type="common">Wild turkey</name>
    <dbReference type="NCBI Taxonomy" id="9103"/>
    <lineage>
        <taxon>Eukaryota</taxon>
        <taxon>Metazoa</taxon>
        <taxon>Chordata</taxon>
        <taxon>Craniata</taxon>
        <taxon>Vertebrata</taxon>
        <taxon>Euteleostomi</taxon>
        <taxon>Archelosauria</taxon>
        <taxon>Archosauria</taxon>
        <taxon>Dinosauria</taxon>
        <taxon>Saurischia</taxon>
        <taxon>Theropoda</taxon>
        <taxon>Coelurosauria</taxon>
        <taxon>Aves</taxon>
        <taxon>Neognathae</taxon>
        <taxon>Galloanserae</taxon>
        <taxon>Galliformes</taxon>
        <taxon>Phasianidae</taxon>
        <taxon>Meleagridinae</taxon>
        <taxon>Meleagris</taxon>
    </lineage>
</organism>
<sequence length="208" mass="22888">MISSPRYPRWALFPPGGGVGGWVEPGGWHTGAILNGPNIYHFHQKNGFACMLLSDLFELGQFVFVVAFSAFLLCCVRYDVLFADRPLNRSHVPPERSKVTLPDAVLPAPQCARRIAASGWLVFLLAMAALFWLCRLLKVLRGLLAYWDIRRFYGEALRIPAVSGTEGMAVGRQCRCRGVGSIAVLSVPRRCRSRRGAGAVGTPVPCRC</sequence>
<reference evidence="10" key="1">
    <citation type="journal article" date="2010" name="PLoS Biol.">
        <title>Multi-platform next-generation sequencing of the domestic turkey (Meleagris gallopavo): genome assembly and analysis.</title>
        <authorList>
            <person name="Dalloul R.A."/>
            <person name="Long J.A."/>
            <person name="Zimin A.V."/>
            <person name="Aslam L."/>
            <person name="Beal K."/>
            <person name="Blomberg L.A."/>
            <person name="Bouffard P."/>
            <person name="Burt D.W."/>
            <person name="Crasta O."/>
            <person name="Crooijmans R.P."/>
            <person name="Cooper K."/>
            <person name="Coulombe R.A."/>
            <person name="De S."/>
            <person name="Delany M.E."/>
            <person name="Dodgson J.B."/>
            <person name="Dong J.J."/>
            <person name="Evans C."/>
            <person name="Frederickson K.M."/>
            <person name="Flicek P."/>
            <person name="Florea L."/>
            <person name="Folkerts O."/>
            <person name="Groenen M.A."/>
            <person name="Harkins T.T."/>
            <person name="Herrero J."/>
            <person name="Hoffmann S."/>
            <person name="Megens H.J."/>
            <person name="Jiang A."/>
            <person name="de Jong P."/>
            <person name="Kaiser P."/>
            <person name="Kim H."/>
            <person name="Kim K.W."/>
            <person name="Kim S."/>
            <person name="Langenberger D."/>
            <person name="Lee M.K."/>
            <person name="Lee T."/>
            <person name="Mane S."/>
            <person name="Marcais G."/>
            <person name="Marz M."/>
            <person name="McElroy A.P."/>
            <person name="Modise T."/>
            <person name="Nefedov M."/>
            <person name="Notredame C."/>
            <person name="Paton I.R."/>
            <person name="Payne W.S."/>
            <person name="Pertea G."/>
            <person name="Prickett D."/>
            <person name="Puiu D."/>
            <person name="Qioa D."/>
            <person name="Raineri E."/>
            <person name="Ruffier M."/>
            <person name="Salzberg S.L."/>
            <person name="Schatz M.C."/>
            <person name="Scheuring C."/>
            <person name="Schmidt C.J."/>
            <person name="Schroeder S."/>
            <person name="Searle S.M."/>
            <person name="Smith E.J."/>
            <person name="Smith J."/>
            <person name="Sonstegard T.S."/>
            <person name="Stadler P.F."/>
            <person name="Tafer H."/>
            <person name="Tu Z.J."/>
            <person name="Van Tassell C.P."/>
            <person name="Vilella A.J."/>
            <person name="Williams K.P."/>
            <person name="Yorke J.A."/>
            <person name="Zhang L."/>
            <person name="Zhang H.B."/>
            <person name="Zhang X."/>
            <person name="Zhang Y."/>
            <person name="Reed K.M."/>
        </authorList>
    </citation>
    <scope>NUCLEOTIDE SEQUENCE [LARGE SCALE GENOMIC DNA]</scope>
</reference>
<evidence type="ECO:0000256" key="8">
    <source>
        <dbReference type="ARBA" id="ARBA00023136"/>
    </source>
</evidence>
<evidence type="ECO:0000313" key="10">
    <source>
        <dbReference type="Ensembl" id="ENSMGAP00000028612.1"/>
    </source>
</evidence>
<evidence type="ECO:0000256" key="5">
    <source>
        <dbReference type="ARBA" id="ARBA00022989"/>
    </source>
</evidence>
<evidence type="ECO:0000313" key="11">
    <source>
        <dbReference type="Proteomes" id="UP000001645"/>
    </source>
</evidence>
<reference evidence="10" key="3">
    <citation type="submission" date="2025-09" db="UniProtKB">
        <authorList>
            <consortium name="Ensembl"/>
        </authorList>
    </citation>
    <scope>IDENTIFICATION</scope>
</reference>
<dbReference type="InterPro" id="IPR007241">
    <property type="entry name" value="Autophagy-rel_prot_9"/>
</dbReference>
<evidence type="ECO:0000256" key="1">
    <source>
        <dbReference type="ARBA" id="ARBA00004511"/>
    </source>
</evidence>
<keyword evidence="7 9" id="KW-0445">Lipid transport</keyword>
<dbReference type="GeneTree" id="ENSGT00390000014839"/>
<dbReference type="Proteomes" id="UP000001645">
    <property type="component" value="Unplaced"/>
</dbReference>